<evidence type="ECO:0000313" key="23">
    <source>
        <dbReference type="Proteomes" id="UP000568158"/>
    </source>
</evidence>
<feature type="compositionally biased region" description="Low complexity" evidence="20">
    <location>
        <begin position="641"/>
        <end position="653"/>
    </location>
</feature>
<evidence type="ECO:0000256" key="3">
    <source>
        <dbReference type="ARBA" id="ARBA00004367"/>
    </source>
</evidence>
<keyword evidence="11" id="KW-0249">Electron transport</keyword>
<dbReference type="InterPro" id="IPR036864">
    <property type="entry name" value="Zn2-C6_fun-type_DNA-bd_sf"/>
</dbReference>
<dbReference type="GO" id="GO:0046982">
    <property type="term" value="F:protein heterodimerization activity"/>
    <property type="evidence" value="ECO:0007669"/>
    <property type="project" value="InterPro"/>
</dbReference>
<evidence type="ECO:0000256" key="1">
    <source>
        <dbReference type="ARBA" id="ARBA00001974"/>
    </source>
</evidence>
<feature type="compositionally biased region" description="Polar residues" evidence="20">
    <location>
        <begin position="1144"/>
        <end position="1154"/>
    </location>
</feature>
<evidence type="ECO:0000256" key="13">
    <source>
        <dbReference type="ARBA" id="ARBA00023015"/>
    </source>
</evidence>
<feature type="region of interest" description="Disordered" evidence="20">
    <location>
        <begin position="569"/>
        <end position="603"/>
    </location>
</feature>
<feature type="compositionally biased region" description="Polar residues" evidence="20">
    <location>
        <begin position="581"/>
        <end position="590"/>
    </location>
</feature>
<dbReference type="GO" id="GO:0034975">
    <property type="term" value="P:protein folding in endoplasmic reticulum"/>
    <property type="evidence" value="ECO:0007669"/>
    <property type="project" value="InterPro"/>
</dbReference>
<dbReference type="SUPFAM" id="SSF47113">
    <property type="entry name" value="Histone-fold"/>
    <property type="match status" value="1"/>
</dbReference>
<keyword evidence="12" id="KW-0560">Oxidoreductase</keyword>
<evidence type="ECO:0000256" key="15">
    <source>
        <dbReference type="ARBA" id="ARBA00023157"/>
    </source>
</evidence>
<dbReference type="Pfam" id="PF11951">
    <property type="entry name" value="Fungal_trans_2"/>
    <property type="match status" value="1"/>
</dbReference>
<evidence type="ECO:0000256" key="17">
    <source>
        <dbReference type="ARBA" id="ARBA00023180"/>
    </source>
</evidence>
<keyword evidence="7" id="KW-0285">Flavoprotein</keyword>
<evidence type="ECO:0000259" key="21">
    <source>
        <dbReference type="PROSITE" id="PS50048"/>
    </source>
</evidence>
<feature type="region of interest" description="Disordered" evidence="20">
    <location>
        <begin position="630"/>
        <end position="653"/>
    </location>
</feature>
<dbReference type="PANTHER" id="PTHR12613:SF0">
    <property type="entry name" value="ERO1-LIKE PROTEIN"/>
    <property type="match status" value="1"/>
</dbReference>
<evidence type="ECO:0000256" key="2">
    <source>
        <dbReference type="ARBA" id="ARBA00004123"/>
    </source>
</evidence>
<dbReference type="InterPro" id="IPR007266">
    <property type="entry name" value="Ero1"/>
</dbReference>
<feature type="region of interest" description="Disordered" evidence="20">
    <location>
        <begin position="405"/>
        <end position="434"/>
    </location>
</feature>
<evidence type="ECO:0000256" key="9">
    <source>
        <dbReference type="ARBA" id="ARBA00022824"/>
    </source>
</evidence>
<feature type="compositionally biased region" description="Low complexity" evidence="20">
    <location>
        <begin position="415"/>
        <end position="429"/>
    </location>
</feature>
<dbReference type="CDD" id="cd00067">
    <property type="entry name" value="GAL4"/>
    <property type="match status" value="1"/>
</dbReference>
<evidence type="ECO:0000256" key="5">
    <source>
        <dbReference type="ARBA" id="ARBA00011802"/>
    </source>
</evidence>
<dbReference type="Pfam" id="PF00172">
    <property type="entry name" value="Zn_clus"/>
    <property type="match status" value="1"/>
</dbReference>
<comment type="caution">
    <text evidence="22">The sequence shown here is derived from an EMBL/GenBank/DDBJ whole genome shotgun (WGS) entry which is preliminary data.</text>
</comment>
<dbReference type="Pfam" id="PF02269">
    <property type="entry name" value="TFIID-18kDa"/>
    <property type="match status" value="1"/>
</dbReference>
<keyword evidence="8" id="KW-0732">Signal</keyword>
<feature type="compositionally biased region" description="Polar residues" evidence="20">
    <location>
        <begin position="942"/>
        <end position="970"/>
    </location>
</feature>
<keyword evidence="14" id="KW-0472">Membrane</keyword>
<feature type="compositionally biased region" description="Polar residues" evidence="20">
    <location>
        <begin position="630"/>
        <end position="640"/>
    </location>
</feature>
<dbReference type="SUPFAM" id="SSF110019">
    <property type="entry name" value="ERO1-like"/>
    <property type="match status" value="1"/>
</dbReference>
<dbReference type="Proteomes" id="UP000568158">
    <property type="component" value="Unassembled WGS sequence"/>
</dbReference>
<feature type="region of interest" description="Disordered" evidence="20">
    <location>
        <begin position="1131"/>
        <end position="1154"/>
    </location>
</feature>
<dbReference type="PROSITE" id="PS50048">
    <property type="entry name" value="ZN2_CY6_FUNGAL_2"/>
    <property type="match status" value="1"/>
</dbReference>
<keyword evidence="19" id="KW-0676">Redox-active center</keyword>
<dbReference type="GO" id="GO:0016972">
    <property type="term" value="F:thiol oxidase activity"/>
    <property type="evidence" value="ECO:0007669"/>
    <property type="project" value="InterPro"/>
</dbReference>
<dbReference type="Pfam" id="PF04137">
    <property type="entry name" value="ERO1"/>
    <property type="match status" value="1"/>
</dbReference>
<dbReference type="PROSITE" id="PS00463">
    <property type="entry name" value="ZN2_CY6_FUNGAL_1"/>
    <property type="match status" value="1"/>
</dbReference>
<evidence type="ECO:0000313" key="22">
    <source>
        <dbReference type="EMBL" id="KAF6016366.1"/>
    </source>
</evidence>
<evidence type="ECO:0000256" key="20">
    <source>
        <dbReference type="SAM" id="MobiDB-lite"/>
    </source>
</evidence>
<comment type="cofactor">
    <cofactor evidence="1">
        <name>FAD</name>
        <dbReference type="ChEBI" id="CHEBI:57692"/>
    </cofactor>
</comment>
<dbReference type="Gene3D" id="1.10.20.10">
    <property type="entry name" value="Histone, subunit A"/>
    <property type="match status" value="1"/>
</dbReference>
<dbReference type="GO" id="GO:0008270">
    <property type="term" value="F:zinc ion binding"/>
    <property type="evidence" value="ECO:0007669"/>
    <property type="project" value="InterPro"/>
</dbReference>
<dbReference type="InterPro" id="IPR021858">
    <property type="entry name" value="Fun_TF"/>
</dbReference>
<dbReference type="CDD" id="cd07978">
    <property type="entry name" value="HFD_TAF13"/>
    <property type="match status" value="1"/>
</dbReference>
<dbReference type="GO" id="GO:0071949">
    <property type="term" value="F:FAD binding"/>
    <property type="evidence" value="ECO:0007669"/>
    <property type="project" value="InterPro"/>
</dbReference>
<proteinExistence type="inferred from homology"/>
<evidence type="ECO:0000256" key="8">
    <source>
        <dbReference type="ARBA" id="ARBA00022729"/>
    </source>
</evidence>
<feature type="region of interest" description="Disordered" evidence="20">
    <location>
        <begin position="114"/>
        <end position="251"/>
    </location>
</feature>
<dbReference type="InterPro" id="IPR001138">
    <property type="entry name" value="Zn2Cys6_DnaBD"/>
</dbReference>
<dbReference type="Gene3D" id="4.10.240.10">
    <property type="entry name" value="Zn(2)-C6 fungal-type DNA-binding domain"/>
    <property type="match status" value="1"/>
</dbReference>
<dbReference type="GO" id="GO:0005634">
    <property type="term" value="C:nucleus"/>
    <property type="evidence" value="ECO:0007669"/>
    <property type="project" value="UniProtKB-SubCell"/>
</dbReference>
<feature type="compositionally biased region" description="Basic and acidic residues" evidence="20">
    <location>
        <begin position="592"/>
        <end position="602"/>
    </location>
</feature>
<dbReference type="InterPro" id="IPR003195">
    <property type="entry name" value="TFIID_TAF13"/>
</dbReference>
<evidence type="ECO:0000256" key="18">
    <source>
        <dbReference type="ARBA" id="ARBA00023242"/>
    </source>
</evidence>
<gene>
    <name evidence="22" type="ORF">HII12_000112</name>
</gene>
<dbReference type="InterPro" id="IPR037192">
    <property type="entry name" value="ERO1-like_sf"/>
</dbReference>
<dbReference type="PANTHER" id="PTHR12613">
    <property type="entry name" value="ERO1-RELATED"/>
    <property type="match status" value="1"/>
</dbReference>
<keyword evidence="6" id="KW-0813">Transport</keyword>
<comment type="subcellular location">
    <subcellularLocation>
        <location evidence="3">Endoplasmic reticulum membrane</location>
        <topology evidence="3">Peripheral membrane protein</topology>
        <orientation evidence="3">Lumenal side</orientation>
    </subcellularLocation>
    <subcellularLocation>
        <location evidence="2">Nucleus</location>
    </subcellularLocation>
</comment>
<dbReference type="GO" id="GO:0006366">
    <property type="term" value="P:transcription by RNA polymerase II"/>
    <property type="evidence" value="ECO:0007669"/>
    <property type="project" value="InterPro"/>
</dbReference>
<keyword evidence="9" id="KW-0256">Endoplasmic reticulum</keyword>
<evidence type="ECO:0000256" key="11">
    <source>
        <dbReference type="ARBA" id="ARBA00022982"/>
    </source>
</evidence>
<dbReference type="SUPFAM" id="SSF57701">
    <property type="entry name" value="Zn2/Cys6 DNA-binding domain"/>
    <property type="match status" value="1"/>
</dbReference>
<dbReference type="SMART" id="SM00066">
    <property type="entry name" value="GAL4"/>
    <property type="match status" value="1"/>
</dbReference>
<keyword evidence="15" id="KW-1015">Disulfide bond</keyword>
<dbReference type="GO" id="GO:0000981">
    <property type="term" value="F:DNA-binding transcription factor activity, RNA polymerase II-specific"/>
    <property type="evidence" value="ECO:0007669"/>
    <property type="project" value="InterPro"/>
</dbReference>
<evidence type="ECO:0000256" key="7">
    <source>
        <dbReference type="ARBA" id="ARBA00022630"/>
    </source>
</evidence>
<organism evidence="22 23">
    <name type="scientific">Dekkera bruxellensis</name>
    <name type="common">Brettanomyces custersii</name>
    <dbReference type="NCBI Taxonomy" id="5007"/>
    <lineage>
        <taxon>Eukaryota</taxon>
        <taxon>Fungi</taxon>
        <taxon>Dikarya</taxon>
        <taxon>Ascomycota</taxon>
        <taxon>Saccharomycotina</taxon>
        <taxon>Pichiomycetes</taxon>
        <taxon>Pichiales</taxon>
        <taxon>Pichiaceae</taxon>
        <taxon>Brettanomyces</taxon>
    </lineage>
</organism>
<evidence type="ECO:0000256" key="19">
    <source>
        <dbReference type="ARBA" id="ARBA00023284"/>
    </source>
</evidence>
<comment type="similarity">
    <text evidence="4">Belongs to the EROs family.</text>
</comment>
<feature type="region of interest" description="Disordered" evidence="20">
    <location>
        <begin position="939"/>
        <end position="981"/>
    </location>
</feature>
<evidence type="ECO:0000256" key="4">
    <source>
        <dbReference type="ARBA" id="ARBA00008277"/>
    </source>
</evidence>
<keyword evidence="16" id="KW-0804">Transcription</keyword>
<evidence type="ECO:0000256" key="16">
    <source>
        <dbReference type="ARBA" id="ARBA00023163"/>
    </source>
</evidence>
<feature type="domain" description="Zn(2)-C6 fungal-type" evidence="21">
    <location>
        <begin position="259"/>
        <end position="287"/>
    </location>
</feature>
<feature type="compositionally biased region" description="Basic and acidic residues" evidence="20">
    <location>
        <begin position="1131"/>
        <end position="1143"/>
    </location>
</feature>
<evidence type="ECO:0000256" key="10">
    <source>
        <dbReference type="ARBA" id="ARBA00022827"/>
    </source>
</evidence>
<evidence type="ECO:0000256" key="12">
    <source>
        <dbReference type="ARBA" id="ARBA00023002"/>
    </source>
</evidence>
<feature type="compositionally biased region" description="Polar residues" evidence="20">
    <location>
        <begin position="144"/>
        <end position="169"/>
    </location>
</feature>
<dbReference type="GO" id="GO:0005789">
    <property type="term" value="C:endoplasmic reticulum membrane"/>
    <property type="evidence" value="ECO:0007669"/>
    <property type="project" value="UniProtKB-SubCell"/>
</dbReference>
<sequence length="1811" mass="205106">MAIYKKTNKYKQRLFGNDLKALLYAYGDSSSPNAETIQTVEDLLTCYLVDLVVDANKVRLIRGNNKLSVDDIMFALRNDPVKLGRVYDLKEMDRQIMMAKKMFGDDDVDKGSKIKDGSEITKVSDSNSSKSKNVSSGEVSEKVLQNNDGGKSNTAKNLSVSTSNGTYQKVQLHDKQKYESTDPSKENIEEYNLKYPKTLKTLKENDSKIPKRNNKRSGRSDDVKSVKKNSKSVSAKDKKELTPSTPAKKKQKRTKTFRGCYTCRRRKIACDLGRPVCERCRRSGYVCEGYDVKLRWTLPIEFDRYGDQLPAKDQRAIDFVVYSDHTAYHYYDEMDKDLANLHNMYIPSITTRTTILGHFGAFRGVDILSLAPKLRRKATRGMKGSKSKLLPIDGMRAQSISSTVISDHQEQVPGTPRSVTSMSTTTTGSAALNPGLSNSNGSYVGGFNNGNIAPPGNEWLSNELLDAALLTASAINGDTHFLDMLKPGDIKADDIGFGNSANGTATNVDVSPNTAGSNKISNGSIVNLTTPNSSITRDSGGRTNIKTHSKWRISALSKAIGSSKFISGGKDSSVGFPGRNLTDSTFNSQDEQLDRNDSEKTTQDNAQINNIGLVNNDKVSDNMLHLLFQGRNSNMPTDNGSITSISESTSNENANDEQYIKDDGGSTVHTGYSNQNFSRSDKPIAGKTIKIHAGSGVKMPKTIMEILKTNPLPKSLAIDRFGIPTTSLNVQPMARYLLNYYIEDVADMMTVIPLPKNPWKFIYFPRAMMAIGELAATGQTSNARNGLLNALLAVFCFQFAKANLKGANSFLNKCLQEDIFRQKYKDVLCAVLSMVTIDVVWGTHYACKIHLDHCEKIIEKKMKVKKKLSPKAIILHRIFSSLKLLQDSTCIDHVSKDEIFLNESNYDKFITGAKPTAEQLEKFFNTHFHDMFKGSQLRRQFAKSTHGSNPRSIQDSFSSIFKKQQNTVSQSRRKRVGKYNERITDNGKVTIEFIMNSDDEGVHHPHHHHHLRKNNDTNNADNESDNASTGIVTEEKKNLDVPAFIGITRSSFQPSKNKLDDKMVSSDAIYGLPNSLILMFSEVVHLTKFKRYHTENDLPIPSFFEGLTMQLEYKLLTWKLEWKLAEADEGKSVNKDDDSKEDNNANNADETLNLNEKSINQQRNFISPRHEGIYHHVMSFYYGLIIYFYRFVEDMNPMYLQDKVEKVLRHLNAIQEILQKHPETSYIIPLFWQGFMAGSEAMTVYLQNGFNLWGQHIAQTGIGTYWNARQIMMEIWRRKNHNVKNNTWVDPPINYTPKSIKSFHDTPFANWDNFTNSIIDESAGVTFGEINRFDAEQLSLLKQILQMNFFRIFRLNLFKECPFWSGSSGFCTDRSCAVDTISDWKDLPDIWQPEALGALANVSAAPKVPNDQNKDYCELDEINDETVFVDLIENPERFTGYGGDQSFQIWKLIYSENCFNLGHDQCMEKNFFYKLISGMHASISTHLSHGFIDLKTKEYGPNLQQFMFRVGNFPDRIENIYLNYILVLKALIKLESLGILDSLEYCDDDHFNQSSTEIKVELGELIKPSYQLGNDKETCLFDENGLFQSSNAAEIKDEFKVNFRNVSKLMDCVGCDRCRLWGKIETIGYGTALKVLFDLQDTKNFEPSRYNISNVELVALVNTFGGLSKSIEAVQEFKSMYDKALIEETTGKKKEDGKKHIPNMDVFENKDEIVDFTNPKVFESAGSASQSSSGYDDIVFPEQSHSSTVKEAFFTELDNVWKTLKLIFRSYKVFPKIAYNWCLIRIVYYWNRFIGHVQQDFDVNRLYHEEL</sequence>
<dbReference type="InterPro" id="IPR009072">
    <property type="entry name" value="Histone-fold"/>
</dbReference>
<protein>
    <recommendedName>
        <fullName evidence="21">Zn(2)-C6 fungal-type domain-containing protein</fullName>
    </recommendedName>
</protein>
<evidence type="ECO:0000256" key="14">
    <source>
        <dbReference type="ARBA" id="ARBA00023136"/>
    </source>
</evidence>
<evidence type="ECO:0000256" key="6">
    <source>
        <dbReference type="ARBA" id="ARBA00022448"/>
    </source>
</evidence>
<feature type="compositionally biased region" description="Polar residues" evidence="20">
    <location>
        <begin position="1016"/>
        <end position="1029"/>
    </location>
</feature>
<accession>A0A8H6BR44</accession>
<feature type="compositionally biased region" description="Basic and acidic residues" evidence="20">
    <location>
        <begin position="171"/>
        <end position="192"/>
    </location>
</feature>
<keyword evidence="18" id="KW-0539">Nucleus</keyword>
<comment type="subunit">
    <text evidence="5">May function both as a monomer and a homodimer.</text>
</comment>
<reference evidence="22 23" key="1">
    <citation type="journal article" date="2020" name="Appl. Microbiol. Biotechnol.">
        <title>Targeted gene deletion in Brettanomyces bruxellensis with an expression-free CRISPR-Cas9 system.</title>
        <authorList>
            <person name="Varela C."/>
            <person name="Bartel C."/>
            <person name="Onetto C."/>
            <person name="Borneman A."/>
        </authorList>
    </citation>
    <scope>NUCLEOTIDE SEQUENCE [LARGE SCALE GENOMIC DNA]</scope>
    <source>
        <strain evidence="22 23">AWRI1613</strain>
    </source>
</reference>
<feature type="compositionally biased region" description="Low complexity" evidence="20">
    <location>
        <begin position="123"/>
        <end position="138"/>
    </location>
</feature>
<dbReference type="EMBL" id="JABCYN010000001">
    <property type="protein sequence ID" value="KAF6016366.1"/>
    <property type="molecule type" value="Genomic_DNA"/>
</dbReference>
<keyword evidence="17" id="KW-0325">Glycoprotein</keyword>
<keyword evidence="10" id="KW-0274">FAD</keyword>
<dbReference type="GO" id="GO:0015035">
    <property type="term" value="F:protein-disulfide reductase activity"/>
    <property type="evidence" value="ECO:0007669"/>
    <property type="project" value="InterPro"/>
</dbReference>
<keyword evidence="13" id="KW-0805">Transcription regulation</keyword>
<name>A0A8H6BR44_DEKBR</name>
<feature type="region of interest" description="Disordered" evidence="20">
    <location>
        <begin position="999"/>
        <end position="1029"/>
    </location>
</feature>